<proteinExistence type="predicted"/>
<evidence type="ECO:0000313" key="3">
    <source>
        <dbReference type="Proteomes" id="UP001552299"/>
    </source>
</evidence>
<comment type="caution">
    <text evidence="2">The sequence shown here is derived from an EMBL/GenBank/DDBJ whole genome shotgun (WGS) entry which is preliminary data.</text>
</comment>
<keyword evidence="3" id="KW-1185">Reference proteome</keyword>
<evidence type="ECO:0000256" key="1">
    <source>
        <dbReference type="SAM" id="MobiDB-lite"/>
    </source>
</evidence>
<accession>A0ABD0VN21</accession>
<gene>
    <name evidence="2" type="ORF">M5K25_002709</name>
</gene>
<name>A0ABD0VN21_DENTH</name>
<organism evidence="2 3">
    <name type="scientific">Dendrobium thyrsiflorum</name>
    <name type="common">Pinecone-like raceme dendrobium</name>
    <name type="synonym">Orchid</name>
    <dbReference type="NCBI Taxonomy" id="117978"/>
    <lineage>
        <taxon>Eukaryota</taxon>
        <taxon>Viridiplantae</taxon>
        <taxon>Streptophyta</taxon>
        <taxon>Embryophyta</taxon>
        <taxon>Tracheophyta</taxon>
        <taxon>Spermatophyta</taxon>
        <taxon>Magnoliopsida</taxon>
        <taxon>Liliopsida</taxon>
        <taxon>Asparagales</taxon>
        <taxon>Orchidaceae</taxon>
        <taxon>Epidendroideae</taxon>
        <taxon>Malaxideae</taxon>
        <taxon>Dendrobiinae</taxon>
        <taxon>Dendrobium</taxon>
    </lineage>
</organism>
<dbReference type="Proteomes" id="UP001552299">
    <property type="component" value="Unassembled WGS sequence"/>
</dbReference>
<sequence>MKCLVRNFSVKWWSSILINEKNKQIEKVIQNNMLKLQRSPATVKEFSLKKIHQNLQQRFPHETAEQIKNRLQKAYIDQMTEIFPDDEEILSQQSDETVPEQWDHDHHSQQKAGPSHRPGKEPIIEEESDF</sequence>
<reference evidence="2 3" key="1">
    <citation type="journal article" date="2024" name="Plant Biotechnol. J.">
        <title>Dendrobium thyrsiflorum genome and its molecular insights into genes involved in important horticultural traits.</title>
        <authorList>
            <person name="Chen B."/>
            <person name="Wang J.Y."/>
            <person name="Zheng P.J."/>
            <person name="Li K.L."/>
            <person name="Liang Y.M."/>
            <person name="Chen X.F."/>
            <person name="Zhang C."/>
            <person name="Zhao X."/>
            <person name="He X."/>
            <person name="Zhang G.Q."/>
            <person name="Liu Z.J."/>
            <person name="Xu Q."/>
        </authorList>
    </citation>
    <scope>NUCLEOTIDE SEQUENCE [LARGE SCALE GENOMIC DNA]</scope>
    <source>
        <strain evidence="2">GZMU011</strain>
    </source>
</reference>
<dbReference type="EMBL" id="JANQDX010000003">
    <property type="protein sequence ID" value="KAL0926475.1"/>
    <property type="molecule type" value="Genomic_DNA"/>
</dbReference>
<evidence type="ECO:0000313" key="2">
    <source>
        <dbReference type="EMBL" id="KAL0926475.1"/>
    </source>
</evidence>
<protein>
    <submittedName>
        <fullName evidence="2">Uncharacterized protein</fullName>
    </submittedName>
</protein>
<feature type="region of interest" description="Disordered" evidence="1">
    <location>
        <begin position="86"/>
        <end position="130"/>
    </location>
</feature>
<dbReference type="AlphaFoldDB" id="A0ABD0VN21"/>